<comment type="similarity">
    <text evidence="2">Belongs to the ATP12 family.</text>
</comment>
<dbReference type="PANTHER" id="PTHR21013">
    <property type="entry name" value="ATP SYNTHASE MITOCHONDRIAL F1 COMPLEX ASSEMBLY FACTOR 2/ATP12 PROTEIN, MITOCHONDRIAL PRECURSOR"/>
    <property type="match status" value="1"/>
</dbReference>
<sequence length="426" mass="45799">MRSVSRIRLSGASTSPARTTQAIQCRFQQTTSSPMTATSTTHASPPWRARPFHTSAAVASPLPTPPRAADVVPMYGQGPPPNPPIPTEDGARAAARETKEAAKKATDLVREAEDRAIRISRRKALAAKTSGPDSTRFWKKTSVEPVDDHLQVRLDSRPLRHPTTKKILQIPAHKKLLAHALATEWDGLASVKQATQGHRVPLMSLVCRAVDLEEEAAQHGAGEQGPMRKALVENLLRYLDTDSLLCWAPPDELASLHGPNGAPATRHVTGHGEITLRQLQEKTAGPILAYMKTHVWPGVVVEPVLGGADQASLLFPKAHPAETRTAVGAWLEGLNGWDLAGVERATLAGKSMVVASRLVAGWSATATTNPVATKENGTALSVEDAFAATNMETAFQTAQWGEVEDTHDVEQADMRRHFGSVVLLVS</sequence>
<evidence type="ECO:0000256" key="4">
    <source>
        <dbReference type="ARBA" id="ARBA00023128"/>
    </source>
</evidence>
<dbReference type="EMBL" id="JAWCUI010000106">
    <property type="protein sequence ID" value="KAL1887870.1"/>
    <property type="molecule type" value="Genomic_DNA"/>
</dbReference>
<evidence type="ECO:0000256" key="6">
    <source>
        <dbReference type="SAM" id="Coils"/>
    </source>
</evidence>
<dbReference type="InterPro" id="IPR011419">
    <property type="entry name" value="ATP12_ATP_synth-F1-assembly"/>
</dbReference>
<keyword evidence="6" id="KW-0175">Coiled coil</keyword>
<name>A0ABR3YIM6_9PEZI</name>
<dbReference type="Proteomes" id="UP001583186">
    <property type="component" value="Unassembled WGS sequence"/>
</dbReference>
<feature type="compositionally biased region" description="Polar residues" evidence="7">
    <location>
        <begin position="11"/>
        <end position="29"/>
    </location>
</feature>
<evidence type="ECO:0000256" key="7">
    <source>
        <dbReference type="SAM" id="MobiDB-lite"/>
    </source>
</evidence>
<proteinExistence type="inferred from homology"/>
<dbReference type="PANTHER" id="PTHR21013:SF10">
    <property type="entry name" value="ATP SYNTHASE MITOCHONDRIAL F1 COMPLEX ASSEMBLY FACTOR 2"/>
    <property type="match status" value="1"/>
</dbReference>
<protein>
    <submittedName>
        <fullName evidence="8">ATP synthase mitochondrial F1 complex assembly factor 2</fullName>
    </submittedName>
</protein>
<evidence type="ECO:0000256" key="2">
    <source>
        <dbReference type="ARBA" id="ARBA00008231"/>
    </source>
</evidence>
<evidence type="ECO:0000256" key="1">
    <source>
        <dbReference type="ARBA" id="ARBA00004173"/>
    </source>
</evidence>
<keyword evidence="4" id="KW-0496">Mitochondrion</keyword>
<keyword evidence="9" id="KW-1185">Reference proteome</keyword>
<evidence type="ECO:0000256" key="3">
    <source>
        <dbReference type="ARBA" id="ARBA00022946"/>
    </source>
</evidence>
<evidence type="ECO:0000256" key="5">
    <source>
        <dbReference type="ARBA" id="ARBA00023186"/>
    </source>
</evidence>
<gene>
    <name evidence="8" type="primary">atp12</name>
    <name evidence="8" type="ORF">Sste5346_009928</name>
</gene>
<dbReference type="Gene3D" id="3.30.2180.10">
    <property type="entry name" value="ATP12-like"/>
    <property type="match status" value="1"/>
</dbReference>
<organism evidence="8 9">
    <name type="scientific">Sporothrix stenoceras</name>
    <dbReference type="NCBI Taxonomy" id="5173"/>
    <lineage>
        <taxon>Eukaryota</taxon>
        <taxon>Fungi</taxon>
        <taxon>Dikarya</taxon>
        <taxon>Ascomycota</taxon>
        <taxon>Pezizomycotina</taxon>
        <taxon>Sordariomycetes</taxon>
        <taxon>Sordariomycetidae</taxon>
        <taxon>Ophiostomatales</taxon>
        <taxon>Ophiostomataceae</taxon>
        <taxon>Sporothrix</taxon>
    </lineage>
</organism>
<comment type="caution">
    <text evidence="8">The sequence shown here is derived from an EMBL/GenBank/DDBJ whole genome shotgun (WGS) entry which is preliminary data.</text>
</comment>
<comment type="subcellular location">
    <subcellularLocation>
        <location evidence="1">Mitochondrion</location>
    </subcellularLocation>
</comment>
<keyword evidence="3" id="KW-0809">Transit peptide</keyword>
<dbReference type="InterPro" id="IPR023335">
    <property type="entry name" value="ATP12_ortho_dom_sf"/>
</dbReference>
<keyword evidence="5" id="KW-0143">Chaperone</keyword>
<evidence type="ECO:0000313" key="9">
    <source>
        <dbReference type="Proteomes" id="UP001583186"/>
    </source>
</evidence>
<dbReference type="InterPro" id="IPR042272">
    <property type="entry name" value="ATP12_ATP_synth-F1-assembly_N"/>
</dbReference>
<reference evidence="8 9" key="1">
    <citation type="journal article" date="2024" name="IMA Fungus">
        <title>IMA Genome - F19 : A genome assembly and annotation guide to empower mycologists, including annotated draft genome sequences of Ceratocystis pirilliformis, Diaporthe australafricana, Fusarium ophioides, Paecilomyces lecythidis, and Sporothrix stenoceras.</title>
        <authorList>
            <person name="Aylward J."/>
            <person name="Wilson A.M."/>
            <person name="Visagie C.M."/>
            <person name="Spraker J."/>
            <person name="Barnes I."/>
            <person name="Buitendag C."/>
            <person name="Ceriani C."/>
            <person name="Del Mar Angel L."/>
            <person name="du Plessis D."/>
            <person name="Fuchs T."/>
            <person name="Gasser K."/>
            <person name="Kramer D."/>
            <person name="Li W."/>
            <person name="Munsamy K."/>
            <person name="Piso A."/>
            <person name="Price J.L."/>
            <person name="Sonnekus B."/>
            <person name="Thomas C."/>
            <person name="van der Nest A."/>
            <person name="van Dijk A."/>
            <person name="van Heerden A."/>
            <person name="van Vuuren N."/>
            <person name="Yilmaz N."/>
            <person name="Duong T.A."/>
            <person name="van der Merwe N.A."/>
            <person name="Wingfield M.J."/>
            <person name="Wingfield B.D."/>
        </authorList>
    </citation>
    <scope>NUCLEOTIDE SEQUENCE [LARGE SCALE GENOMIC DNA]</scope>
    <source>
        <strain evidence="8 9">CMW 5346</strain>
    </source>
</reference>
<feature type="compositionally biased region" description="Low complexity" evidence="7">
    <location>
        <begin position="30"/>
        <end position="46"/>
    </location>
</feature>
<feature type="coiled-coil region" evidence="6">
    <location>
        <begin position="95"/>
        <end position="122"/>
    </location>
</feature>
<dbReference type="Gene3D" id="1.10.3580.10">
    <property type="entry name" value="ATP12 ATPase"/>
    <property type="match status" value="1"/>
</dbReference>
<dbReference type="Pfam" id="PF07542">
    <property type="entry name" value="ATP12"/>
    <property type="match status" value="1"/>
</dbReference>
<evidence type="ECO:0000313" key="8">
    <source>
        <dbReference type="EMBL" id="KAL1887870.1"/>
    </source>
</evidence>
<feature type="region of interest" description="Disordered" evidence="7">
    <location>
        <begin position="1"/>
        <end position="50"/>
    </location>
</feature>
<accession>A0ABR3YIM6</accession>
<dbReference type="SUPFAM" id="SSF160909">
    <property type="entry name" value="ATP12-like"/>
    <property type="match status" value="1"/>
</dbReference>